<evidence type="ECO:0000256" key="2">
    <source>
        <dbReference type="ARBA" id="ARBA00022737"/>
    </source>
</evidence>
<dbReference type="AlphaFoldDB" id="A0A518HU38"/>
<dbReference type="OrthoDB" id="270242at2"/>
<feature type="chain" id="PRO_5021978166" evidence="3">
    <location>
        <begin position="21"/>
        <end position="328"/>
    </location>
</feature>
<evidence type="ECO:0000313" key="5">
    <source>
        <dbReference type="Proteomes" id="UP000319004"/>
    </source>
</evidence>
<dbReference type="SUPFAM" id="SSF69322">
    <property type="entry name" value="Tricorn protease domain 2"/>
    <property type="match status" value="1"/>
</dbReference>
<reference evidence="4 5" key="1">
    <citation type="submission" date="2019-03" db="EMBL/GenBank/DDBJ databases">
        <title>Deep-cultivation of Planctomycetes and their phenomic and genomic characterization uncovers novel biology.</title>
        <authorList>
            <person name="Wiegand S."/>
            <person name="Jogler M."/>
            <person name="Boedeker C."/>
            <person name="Pinto D."/>
            <person name="Vollmers J."/>
            <person name="Rivas-Marin E."/>
            <person name="Kohn T."/>
            <person name="Peeters S.H."/>
            <person name="Heuer A."/>
            <person name="Rast P."/>
            <person name="Oberbeckmann S."/>
            <person name="Bunk B."/>
            <person name="Jeske O."/>
            <person name="Meyerdierks A."/>
            <person name="Storesund J.E."/>
            <person name="Kallscheuer N."/>
            <person name="Luecker S."/>
            <person name="Lage O.M."/>
            <person name="Pohl T."/>
            <person name="Merkel B.J."/>
            <person name="Hornburger P."/>
            <person name="Mueller R.-W."/>
            <person name="Bruemmer F."/>
            <person name="Labrenz M."/>
            <person name="Spormann A.M."/>
            <person name="Op den Camp H."/>
            <person name="Overmann J."/>
            <person name="Amann R."/>
            <person name="Jetten M.S.M."/>
            <person name="Mascher T."/>
            <person name="Medema M.H."/>
            <person name="Devos D.P."/>
            <person name="Kaster A.-K."/>
            <person name="Ovreas L."/>
            <person name="Rohde M."/>
            <person name="Galperin M.Y."/>
            <person name="Jogler C."/>
        </authorList>
    </citation>
    <scope>NUCLEOTIDE SEQUENCE [LARGE SCALE GENOMIC DNA]</scope>
    <source>
        <strain evidence="4 5">Enr13</strain>
    </source>
</reference>
<dbReference type="PANTHER" id="PTHR19848">
    <property type="entry name" value="WD40 REPEAT PROTEIN"/>
    <property type="match status" value="1"/>
</dbReference>
<keyword evidence="2" id="KW-0677">Repeat</keyword>
<accession>A0A518HU38</accession>
<dbReference type="Proteomes" id="UP000319004">
    <property type="component" value="Chromosome"/>
</dbReference>
<organism evidence="4 5">
    <name type="scientific">Stieleria neptunia</name>
    <dbReference type="NCBI Taxonomy" id="2527979"/>
    <lineage>
        <taxon>Bacteria</taxon>
        <taxon>Pseudomonadati</taxon>
        <taxon>Planctomycetota</taxon>
        <taxon>Planctomycetia</taxon>
        <taxon>Pirellulales</taxon>
        <taxon>Pirellulaceae</taxon>
        <taxon>Stieleria</taxon>
    </lineage>
</organism>
<dbReference type="RefSeq" id="WP_145388704.1">
    <property type="nucleotide sequence ID" value="NZ_CP037423.1"/>
</dbReference>
<dbReference type="KEGG" id="snep:Enr13x_42110"/>
<gene>
    <name evidence="4" type="ORF">Enr13x_42110</name>
</gene>
<feature type="signal peptide" evidence="3">
    <location>
        <begin position="1"/>
        <end position="20"/>
    </location>
</feature>
<keyword evidence="3" id="KW-0732">Signal</keyword>
<dbReference type="InterPro" id="IPR001680">
    <property type="entry name" value="WD40_rpt"/>
</dbReference>
<dbReference type="InterPro" id="IPR015943">
    <property type="entry name" value="WD40/YVTN_repeat-like_dom_sf"/>
</dbReference>
<keyword evidence="1" id="KW-0853">WD repeat</keyword>
<sequence length="328" mass="34351" precursor="true">MKIRCLAALFLGLLTIPSQADDSGGGKAVDSESLWITSITAAGDGSFVAGTATGLLLRPGSVTRFQADAADQLEQLYEHPAAVWTVATTSDGKTIASADYKGNLVVYDVESKTPTTHEGAFERWCQKIVVSPDDQMIVAGNESGKLFAWSVADAKVSKSVELSQASITSLAFSPNKTQLAATDGEGKIHLLKWPELESTGAVAVGEETAWCVAYESDASLIVGSADRNLYRVEAKPDAKPESIAKGTDWITRIAVSDAGQIAASEVSGKIHFASGGSVSTIGAESGVWALCFRGAGQLLVGTRKNGIVTAGQRWAWQPAVAKTAEAKE</sequence>
<evidence type="ECO:0000256" key="3">
    <source>
        <dbReference type="SAM" id="SignalP"/>
    </source>
</evidence>
<dbReference type="PANTHER" id="PTHR19848:SF8">
    <property type="entry name" value="F-BOX AND WD REPEAT DOMAIN CONTAINING 7"/>
    <property type="match status" value="1"/>
</dbReference>
<keyword evidence="5" id="KW-1185">Reference proteome</keyword>
<evidence type="ECO:0000256" key="1">
    <source>
        <dbReference type="ARBA" id="ARBA00022574"/>
    </source>
</evidence>
<dbReference type="Gene3D" id="2.130.10.10">
    <property type="entry name" value="YVTN repeat-like/Quinoprotein amine dehydrogenase"/>
    <property type="match status" value="2"/>
</dbReference>
<dbReference type="SMART" id="SM00320">
    <property type="entry name" value="WD40"/>
    <property type="match status" value="4"/>
</dbReference>
<dbReference type="EMBL" id="CP037423">
    <property type="protein sequence ID" value="QDV44346.1"/>
    <property type="molecule type" value="Genomic_DNA"/>
</dbReference>
<proteinExistence type="predicted"/>
<evidence type="ECO:0000313" key="4">
    <source>
        <dbReference type="EMBL" id="QDV44346.1"/>
    </source>
</evidence>
<dbReference type="Pfam" id="PF00400">
    <property type="entry name" value="WD40"/>
    <property type="match status" value="2"/>
</dbReference>
<protein>
    <submittedName>
        <fullName evidence="4">WD domain, G-beta repeat</fullName>
    </submittedName>
</protein>
<name>A0A518HU38_9BACT</name>